<dbReference type="EMBL" id="CAEZXA010000009">
    <property type="protein sequence ID" value="CAB4665498.1"/>
    <property type="molecule type" value="Genomic_DNA"/>
</dbReference>
<dbReference type="PANTHER" id="PTHR33969:SF2">
    <property type="entry name" value="SEGREGATION AND CONDENSATION PROTEIN A"/>
    <property type="match status" value="1"/>
</dbReference>
<dbReference type="Pfam" id="PF02616">
    <property type="entry name" value="SMC_ScpA"/>
    <property type="match status" value="1"/>
</dbReference>
<evidence type="ECO:0000313" key="1">
    <source>
        <dbReference type="EMBL" id="CAB4665498.1"/>
    </source>
</evidence>
<proteinExistence type="predicted"/>
<accession>A0A6J6LX28</accession>
<name>A0A6J6LX28_9ZZZZ</name>
<dbReference type="PANTHER" id="PTHR33969">
    <property type="entry name" value="SEGREGATION AND CONDENSATION PROTEIN A"/>
    <property type="match status" value="1"/>
</dbReference>
<gene>
    <name evidence="1" type="ORF">UFOPK2334_00216</name>
</gene>
<dbReference type="InterPro" id="IPR023093">
    <property type="entry name" value="ScpA-like_C"/>
</dbReference>
<dbReference type="Gene3D" id="6.10.250.2410">
    <property type="match status" value="1"/>
</dbReference>
<organism evidence="1">
    <name type="scientific">freshwater metagenome</name>
    <dbReference type="NCBI Taxonomy" id="449393"/>
    <lineage>
        <taxon>unclassified sequences</taxon>
        <taxon>metagenomes</taxon>
        <taxon>ecological metagenomes</taxon>
    </lineage>
</organism>
<sequence length="292" mass="33182">MQERTRGTFKIYLLHIDSRWLIDGLGAWGNYDGTVAIDVATPVYEGPFDLLLHLILREEVDIHEISLSTIVDAYLAELSKMQELDLEVATEFLLIAATLIELKTRRLLPGREAVDLDDELALWEERDLLLARLLECKTFKDVAKILATFVDDADRVYGRLVGPDDRFADVAPDLLEGLTIEKLERGFISAITPRRRDELNLYHISPIRFTVAEAVEELMEDIARVGSTSFRMLTTGLVERLEIVVRFLAILEMYKQGFIELDQVDRFGDITVVWTGIGTGNENMTEIDSYEG</sequence>
<reference evidence="1" key="1">
    <citation type="submission" date="2020-05" db="EMBL/GenBank/DDBJ databases">
        <authorList>
            <person name="Chiriac C."/>
            <person name="Salcher M."/>
            <person name="Ghai R."/>
            <person name="Kavagutti S V."/>
        </authorList>
    </citation>
    <scope>NUCLEOTIDE SEQUENCE</scope>
</reference>
<dbReference type="InterPro" id="IPR003768">
    <property type="entry name" value="ScpA"/>
</dbReference>
<dbReference type="Gene3D" id="1.10.10.580">
    <property type="entry name" value="Structural maintenance of chromosome 1. Chain E"/>
    <property type="match status" value="1"/>
</dbReference>
<protein>
    <submittedName>
        <fullName evidence="1">Unannotated protein</fullName>
    </submittedName>
</protein>
<dbReference type="AlphaFoldDB" id="A0A6J6LX28"/>